<dbReference type="CDD" id="cd11338">
    <property type="entry name" value="AmyAc_CMD"/>
    <property type="match status" value="1"/>
</dbReference>
<dbReference type="InterPro" id="IPR006047">
    <property type="entry name" value="GH13_cat_dom"/>
</dbReference>
<accession>A0ABY5FY21</accession>
<evidence type="ECO:0000313" key="4">
    <source>
        <dbReference type="EMBL" id="UTT63225.1"/>
    </source>
</evidence>
<reference evidence="4" key="1">
    <citation type="submission" date="2022-07" db="EMBL/GenBank/DDBJ databases">
        <title>Taxonomic analysis of Microcella humidisoli nov. sp., isolated from riverside soil.</title>
        <authorList>
            <person name="Molina K.M."/>
            <person name="Kim S.B."/>
        </authorList>
    </citation>
    <scope>NUCLEOTIDE SEQUENCE</scope>
    <source>
        <strain evidence="4">MMS21-STM10</strain>
    </source>
</reference>
<dbReference type="Gene3D" id="2.60.40.10">
    <property type="entry name" value="Immunoglobulins"/>
    <property type="match status" value="1"/>
</dbReference>
<name>A0ABY5FY21_9MICO</name>
<dbReference type="InterPro" id="IPR013783">
    <property type="entry name" value="Ig-like_fold"/>
</dbReference>
<keyword evidence="1 4" id="KW-0378">Hydrolase</keyword>
<keyword evidence="2" id="KW-0326">Glycosidase</keyword>
<dbReference type="InterPro" id="IPR004185">
    <property type="entry name" value="Glyco_hydro_13_lg-like_dom"/>
</dbReference>
<dbReference type="EMBL" id="CP101497">
    <property type="protein sequence ID" value="UTT63225.1"/>
    <property type="molecule type" value="Genomic_DNA"/>
</dbReference>
<evidence type="ECO:0000259" key="3">
    <source>
        <dbReference type="SMART" id="SM00642"/>
    </source>
</evidence>
<dbReference type="SUPFAM" id="SSF81296">
    <property type="entry name" value="E set domains"/>
    <property type="match status" value="1"/>
</dbReference>
<dbReference type="Pfam" id="PF00128">
    <property type="entry name" value="Alpha-amylase"/>
    <property type="match status" value="1"/>
</dbReference>
<organism evidence="4 5">
    <name type="scientific">Microcella humidisoli</name>
    <dbReference type="NCBI Taxonomy" id="2963406"/>
    <lineage>
        <taxon>Bacteria</taxon>
        <taxon>Bacillati</taxon>
        <taxon>Actinomycetota</taxon>
        <taxon>Actinomycetes</taxon>
        <taxon>Micrococcales</taxon>
        <taxon>Microbacteriaceae</taxon>
        <taxon>Microcella</taxon>
    </lineage>
</organism>
<dbReference type="SUPFAM" id="SSF51445">
    <property type="entry name" value="(Trans)glycosidases"/>
    <property type="match status" value="1"/>
</dbReference>
<dbReference type="SMART" id="SM00642">
    <property type="entry name" value="Aamy"/>
    <property type="match status" value="1"/>
</dbReference>
<sequence>MTLGRLAAEPHHDGSALYVSTAHPELGQSVQVRLRIPVEYGAVSAVRTRSNPDHEPRFAEARRLGPAAADSPTGVEWWQAEVLVQNPVHGYRFLIERADGRVDWLSNGGLSDIETRDDDDFRLITYPPAPAWGAEAVMYQVFPDRFARSAAADARPLPEWAEPAEWDDEPIFRGPSTPRQFYGGDLDGIVEHLDHLERLGVTLLYLTPVFPGRSNHRYDAHTFDEVDPLLGGDAALARLTAAAHERGIRVMGDLTSNHSGDAHEWFRASHGQPGTPESDFYYWLDDEQRDYESWLGVASLPKLNWNSPELRRRFIEGPESVVARWLRPPYALDGWRIDVANMTGRFGEDDLNEAVRRTIRQTMIDVNPDTLLLAEYTNDAAKDLSGDGWHGAMTYASFTRPVWAWLSEPGPVDWFFGIPYPAMPQYTAEQVYHAHRRFTAAMPWRTRIHTMNALDTHDTARFAGRARPGTVPVAAGLSMTLPGIPVIFAGDELGATGENGEHSRTTMPWHRLDEHAERIELYAQLVRLRREHPALSHGGLRWLHVDAESLVFVRESQQESVLVLAARGDVDVRLAESAISGPAQRLLGSATLEGARIRSTGTAFTAWSLPGVAPPV</sequence>
<feature type="domain" description="Glycosyl hydrolase family 13 catalytic" evidence="3">
    <location>
        <begin position="140"/>
        <end position="529"/>
    </location>
</feature>
<dbReference type="GO" id="GO:0016787">
    <property type="term" value="F:hydrolase activity"/>
    <property type="evidence" value="ECO:0007669"/>
    <property type="project" value="UniProtKB-KW"/>
</dbReference>
<dbReference type="Proteomes" id="UP001060039">
    <property type="component" value="Chromosome"/>
</dbReference>
<protein>
    <submittedName>
        <fullName evidence="4">Glycoside hydrolase family 13 protein</fullName>
    </submittedName>
</protein>
<evidence type="ECO:0000256" key="1">
    <source>
        <dbReference type="ARBA" id="ARBA00022801"/>
    </source>
</evidence>
<dbReference type="InterPro" id="IPR017853">
    <property type="entry name" value="GH"/>
</dbReference>
<keyword evidence="5" id="KW-1185">Reference proteome</keyword>
<dbReference type="RefSeq" id="WP_255160357.1">
    <property type="nucleotide sequence ID" value="NZ_CP101497.1"/>
</dbReference>
<evidence type="ECO:0000256" key="2">
    <source>
        <dbReference type="ARBA" id="ARBA00023295"/>
    </source>
</evidence>
<gene>
    <name evidence="4" type="ORF">NNL39_03725</name>
</gene>
<dbReference type="Gene3D" id="3.20.20.80">
    <property type="entry name" value="Glycosidases"/>
    <property type="match status" value="1"/>
</dbReference>
<dbReference type="PANTHER" id="PTHR10357:SF210">
    <property type="entry name" value="MALTODEXTRIN GLUCOSIDASE"/>
    <property type="match status" value="1"/>
</dbReference>
<evidence type="ECO:0000313" key="5">
    <source>
        <dbReference type="Proteomes" id="UP001060039"/>
    </source>
</evidence>
<dbReference type="PANTHER" id="PTHR10357">
    <property type="entry name" value="ALPHA-AMYLASE FAMILY MEMBER"/>
    <property type="match status" value="1"/>
</dbReference>
<proteinExistence type="predicted"/>
<dbReference type="InterPro" id="IPR014756">
    <property type="entry name" value="Ig_E-set"/>
</dbReference>
<dbReference type="CDD" id="cd02857">
    <property type="entry name" value="E_set_CDase_PDE_N"/>
    <property type="match status" value="1"/>
</dbReference>